<dbReference type="Pfam" id="PF05552">
    <property type="entry name" value="MS_channel_1st_1"/>
    <property type="match status" value="2"/>
</dbReference>
<dbReference type="PANTHER" id="PTHR30221">
    <property type="entry name" value="SMALL-CONDUCTANCE MECHANOSENSITIVE CHANNEL"/>
    <property type="match status" value="1"/>
</dbReference>
<gene>
    <name evidence="3" type="ORF">N4S67_00640</name>
</gene>
<dbReference type="PANTHER" id="PTHR30221:SF1">
    <property type="entry name" value="SMALL-CONDUCTANCE MECHANOSENSITIVE CHANNEL"/>
    <property type="match status" value="1"/>
</dbReference>
<feature type="transmembrane region" description="Helical" evidence="2">
    <location>
        <begin position="113"/>
        <end position="133"/>
    </location>
</feature>
<feature type="transmembrane region" description="Helical" evidence="2">
    <location>
        <begin position="12"/>
        <end position="33"/>
    </location>
</feature>
<protein>
    <submittedName>
        <fullName evidence="3">Uncharacterized protein</fullName>
    </submittedName>
</protein>
<name>A0ABT2M4R7_9MYCO</name>
<keyword evidence="4" id="KW-1185">Reference proteome</keyword>
<dbReference type="InterPro" id="IPR008910">
    <property type="entry name" value="MSC_TM_helix"/>
</dbReference>
<feature type="region of interest" description="Disordered" evidence="1">
    <location>
        <begin position="215"/>
        <end position="282"/>
    </location>
</feature>
<comment type="caution">
    <text evidence="3">The sequence shown here is derived from an EMBL/GenBank/DDBJ whole genome shotgun (WGS) entry which is preliminary data.</text>
</comment>
<keyword evidence="2" id="KW-0812">Transmembrane</keyword>
<dbReference type="InterPro" id="IPR045275">
    <property type="entry name" value="MscS_archaea/bacteria_type"/>
</dbReference>
<feature type="transmembrane region" description="Helical" evidence="2">
    <location>
        <begin position="145"/>
        <end position="170"/>
    </location>
</feature>
<accession>A0ABT2M4R7</accession>
<evidence type="ECO:0000313" key="3">
    <source>
        <dbReference type="EMBL" id="MCT7656921.1"/>
    </source>
</evidence>
<feature type="compositionally biased region" description="Pro residues" evidence="1">
    <location>
        <begin position="269"/>
        <end position="282"/>
    </location>
</feature>
<dbReference type="Gene3D" id="1.10.287.1260">
    <property type="match status" value="1"/>
</dbReference>
<sequence length="282" mass="29569">MEDALRDMWRTVAVLAPKVLVFVLILIIGWILAKLIAKAIDKVLERVGFDRAVERGGIRKALQNSRYDASDIVSKIVYYALLLFVLQLAFGVFGPNPVSTLLSGVIAFLPKLFVAIIIVVVAAAIAAAVRDIVSNALSGLSYGRVLANIASIAILGLGVIAALNQVGIALTVTLPVLIAILGTVGGILIVGVGGGLIKPMQQRWEDYLSRAEREGRNMREQMSANTGDVPTAYQPTADGPPAGQVPTAGYGPGSGPYPPVQQTPSATAPYPPQSPPQGGPLT</sequence>
<keyword evidence="2" id="KW-0472">Membrane</keyword>
<evidence type="ECO:0000256" key="1">
    <source>
        <dbReference type="SAM" id="MobiDB-lite"/>
    </source>
</evidence>
<dbReference type="Proteomes" id="UP001206639">
    <property type="component" value="Unassembled WGS sequence"/>
</dbReference>
<dbReference type="RefSeq" id="WP_260991010.1">
    <property type="nucleotide sequence ID" value="NZ_JAODWD010000001.1"/>
</dbReference>
<evidence type="ECO:0000313" key="4">
    <source>
        <dbReference type="Proteomes" id="UP001206639"/>
    </source>
</evidence>
<proteinExistence type="predicted"/>
<reference evidence="4" key="1">
    <citation type="submission" date="2023-07" db="EMBL/GenBank/DDBJ databases">
        <authorList>
            <person name="Deng Y."/>
            <person name="Zhang Y.-Q."/>
        </authorList>
    </citation>
    <scope>NUCLEOTIDE SEQUENCE [LARGE SCALE GENOMIC DNA]</scope>
    <source>
        <strain evidence="4">CPCC 205710</strain>
    </source>
</reference>
<organism evidence="3 4">
    <name type="scientific">Mycobacterium deserti</name>
    <dbReference type="NCBI Taxonomy" id="2978347"/>
    <lineage>
        <taxon>Bacteria</taxon>
        <taxon>Bacillati</taxon>
        <taxon>Actinomycetota</taxon>
        <taxon>Actinomycetes</taxon>
        <taxon>Mycobacteriales</taxon>
        <taxon>Mycobacteriaceae</taxon>
        <taxon>Mycobacterium</taxon>
    </lineage>
</organism>
<evidence type="ECO:0000256" key="2">
    <source>
        <dbReference type="SAM" id="Phobius"/>
    </source>
</evidence>
<feature type="transmembrane region" description="Helical" evidence="2">
    <location>
        <begin position="176"/>
        <end position="197"/>
    </location>
</feature>
<feature type="transmembrane region" description="Helical" evidence="2">
    <location>
        <begin position="76"/>
        <end position="93"/>
    </location>
</feature>
<dbReference type="EMBL" id="JAODWD010000001">
    <property type="protein sequence ID" value="MCT7656921.1"/>
    <property type="molecule type" value="Genomic_DNA"/>
</dbReference>
<keyword evidence="2" id="KW-1133">Transmembrane helix</keyword>